<sequence length="450" mass="50576">MRLFLILVGAAETTTGKKLNSFIELGNKLMSQPTPCPPSIGPSLPPNRPPEDVVGADELMKAAGWDTIPLFMKDLPKELNQSDPKAPANHSLEALQALIYDEDEDEKLRSLEALKARANELFGCRDYRQALGFYKQAIDILEKPASADPSHAEPESKANAKIPQELRNSIYSNRAACHLSLGNFRSCLTDCATVLSPPLPIPATKLVRKCFFRSTKALASLERFDEALDCVNKLLAIDQRDHLTDDEEPRKLKQEIERQIAHRQAEKRAKELAIERRKGLEKALKHTLQSRGILVPTHCPFPPPESSLPAGFEPVHFEEIPTDIEPARLVETMKEIPLIYPVYVLRPKDEYPTRDLVLRWHEDDQISAHLEALCGGTDSHHLYLITSKQRILKCGNNLTIRKILNSISKNQSGDSLCLGDLGNLEFFLLPVGQLEKEWIDMTKRSFSKMS</sequence>
<keyword evidence="2" id="KW-1185">Reference proteome</keyword>
<reference evidence="1" key="1">
    <citation type="submission" date="2022-10" db="EMBL/GenBank/DDBJ databases">
        <title>Puccinia triticina Genome sequencing and assembly.</title>
        <authorList>
            <person name="Li C."/>
        </authorList>
    </citation>
    <scope>NUCLEOTIDE SEQUENCE</scope>
    <source>
        <strain evidence="1">Pt15</strain>
    </source>
</reference>
<accession>A0ABY7CAW3</accession>
<evidence type="ECO:0000313" key="2">
    <source>
        <dbReference type="Proteomes" id="UP001164743"/>
    </source>
</evidence>
<proteinExistence type="predicted"/>
<organism evidence="1 2">
    <name type="scientific">Puccinia triticina</name>
    <dbReference type="NCBI Taxonomy" id="208348"/>
    <lineage>
        <taxon>Eukaryota</taxon>
        <taxon>Fungi</taxon>
        <taxon>Dikarya</taxon>
        <taxon>Basidiomycota</taxon>
        <taxon>Pucciniomycotina</taxon>
        <taxon>Pucciniomycetes</taxon>
        <taxon>Pucciniales</taxon>
        <taxon>Pucciniaceae</taxon>
        <taxon>Puccinia</taxon>
    </lineage>
</organism>
<dbReference type="InterPro" id="IPR011990">
    <property type="entry name" value="TPR-like_helical_dom_sf"/>
</dbReference>
<name>A0ABY7CAW3_9BASI</name>
<dbReference type="InterPro" id="IPR019734">
    <property type="entry name" value="TPR_rpt"/>
</dbReference>
<dbReference type="EMBL" id="CP110421">
    <property type="protein sequence ID" value="WAQ81062.1"/>
    <property type="molecule type" value="Genomic_DNA"/>
</dbReference>
<dbReference type="Gene3D" id="1.25.40.10">
    <property type="entry name" value="Tetratricopeptide repeat domain"/>
    <property type="match status" value="1"/>
</dbReference>
<protein>
    <recommendedName>
        <fullName evidence="3">Cns1/TTC4 wheel domain-containing protein</fullName>
    </recommendedName>
</protein>
<dbReference type="RefSeq" id="XP_053016617.1">
    <property type="nucleotide sequence ID" value="XM_053165425.1"/>
</dbReference>
<dbReference type="SMART" id="SM00028">
    <property type="entry name" value="TPR"/>
    <property type="match status" value="2"/>
</dbReference>
<gene>
    <name evidence="1" type="ORF">PtA15_1A400</name>
</gene>
<evidence type="ECO:0000313" key="1">
    <source>
        <dbReference type="EMBL" id="WAQ81062.1"/>
    </source>
</evidence>
<dbReference type="PANTHER" id="PTHR46035:SF1">
    <property type="entry name" value="TETRATRICOPEPTIDE REPEAT PROTEIN 4"/>
    <property type="match status" value="1"/>
</dbReference>
<evidence type="ECO:0008006" key="3">
    <source>
        <dbReference type="Google" id="ProtNLM"/>
    </source>
</evidence>
<dbReference type="SUPFAM" id="SSF48452">
    <property type="entry name" value="TPR-like"/>
    <property type="match status" value="1"/>
</dbReference>
<dbReference type="PANTHER" id="PTHR46035">
    <property type="entry name" value="TETRATRICOPEPTIDE REPEAT PROTEIN 4"/>
    <property type="match status" value="1"/>
</dbReference>
<dbReference type="Proteomes" id="UP001164743">
    <property type="component" value="Chromosome 1A"/>
</dbReference>
<dbReference type="GeneID" id="77806320"/>